<evidence type="ECO:0000313" key="2">
    <source>
        <dbReference type="Proteomes" id="UP000092612"/>
    </source>
</evidence>
<organism evidence="1 2">
    <name type="scientific">Polaribacter reichenbachii</name>
    <dbReference type="NCBI Taxonomy" id="996801"/>
    <lineage>
        <taxon>Bacteria</taxon>
        <taxon>Pseudomonadati</taxon>
        <taxon>Bacteroidota</taxon>
        <taxon>Flavobacteriia</taxon>
        <taxon>Flavobacteriales</taxon>
        <taxon>Flavobacteriaceae</taxon>
    </lineage>
</organism>
<proteinExistence type="predicted"/>
<gene>
    <name evidence="1" type="ORF">LPB301_14050</name>
</gene>
<keyword evidence="2" id="KW-1185">Reference proteome</keyword>
<reference evidence="2" key="1">
    <citation type="submission" date="2016-02" db="EMBL/GenBank/DDBJ databases">
        <title>Paenibacillus sp. LPB0068, isolated from Crassostrea gigas.</title>
        <authorList>
            <person name="Shin S.-K."/>
            <person name="Yi H."/>
        </authorList>
    </citation>
    <scope>NUCLEOTIDE SEQUENCE [LARGE SCALE GENOMIC DNA]</scope>
    <source>
        <strain evidence="2">KCTC 23969</strain>
    </source>
</reference>
<dbReference type="AlphaFoldDB" id="A0A1B8TWG1"/>
<accession>A0A1B8TWG1</accession>
<dbReference type="EMBL" id="LSFL01000035">
    <property type="protein sequence ID" value="OBY63904.1"/>
    <property type="molecule type" value="Genomic_DNA"/>
</dbReference>
<evidence type="ECO:0000313" key="1">
    <source>
        <dbReference type="EMBL" id="OBY63904.1"/>
    </source>
</evidence>
<dbReference type="Proteomes" id="UP000092612">
    <property type="component" value="Unassembled WGS sequence"/>
</dbReference>
<protein>
    <submittedName>
        <fullName evidence="1">Uncharacterized protein</fullName>
    </submittedName>
</protein>
<sequence>MIKKISFTVLLFISISIYSQDYNFDKYQYIIVDVKFENLKGVDQYQTSSLTKFLLKKKGFKVFLSNETIPTEISKDRCLALFATVKDASNMLSTKSYIEIKDCTNKVVYESQVGRSKLKEFKKSHQDAIRKAYETMEDFEYTYNQDLVLSPKVNQPAHHPVKEGSKTVKVVPKVVKTPKVEKTIKVEKPAKPEVVKASKPAPVLYAQPKNNGFQLVNMKPEVVFIILKTNKSDVFIIKGKDGTLTKKGNNWVAEYYKNDQLVKEEYLVKF</sequence>
<dbReference type="OrthoDB" id="1274006at2"/>
<dbReference type="STRING" id="996801.BW723_01650"/>
<comment type="caution">
    <text evidence="1">The sequence shown here is derived from an EMBL/GenBank/DDBJ whole genome shotgun (WGS) entry which is preliminary data.</text>
</comment>
<name>A0A1B8TWG1_9FLAO</name>
<dbReference type="RefSeq" id="WP_083139849.1">
    <property type="nucleotide sequence ID" value="NZ_CP019337.1"/>
</dbReference>